<dbReference type="Proteomes" id="UP000633278">
    <property type="component" value="Unassembled WGS sequence"/>
</dbReference>
<dbReference type="GO" id="GO:0000160">
    <property type="term" value="P:phosphorelay signal transduction system"/>
    <property type="evidence" value="ECO:0007669"/>
    <property type="project" value="InterPro"/>
</dbReference>
<keyword evidence="4" id="KW-1185">Reference proteome</keyword>
<protein>
    <submittedName>
        <fullName evidence="3">Response regulator</fullName>
    </submittedName>
</protein>
<evidence type="ECO:0000313" key="4">
    <source>
        <dbReference type="Proteomes" id="UP000633278"/>
    </source>
</evidence>
<sequence>MKKLNTILLIDDDKATNFMHKLIIGKENCTENIVSIENGEDALTYLQTKVDGKYPNPELIFLDINMPGMNGWEFLEKFKEINQSTQKSKVVVMLTTSTDPFDRKKAETINQVSDFKSKPLSSELIQEILKTNFPDMFS</sequence>
<evidence type="ECO:0000313" key="3">
    <source>
        <dbReference type="EMBL" id="GGH01359.1"/>
    </source>
</evidence>
<feature type="modified residue" description="4-aspartylphosphate" evidence="1">
    <location>
        <position position="63"/>
    </location>
</feature>
<dbReference type="PANTHER" id="PTHR44520:SF2">
    <property type="entry name" value="RESPONSE REGULATOR RCP1"/>
    <property type="match status" value="1"/>
</dbReference>
<dbReference type="RefSeq" id="WP_188599192.1">
    <property type="nucleotide sequence ID" value="NZ_BMJW01000002.1"/>
</dbReference>
<dbReference type="PROSITE" id="PS50110">
    <property type="entry name" value="RESPONSE_REGULATORY"/>
    <property type="match status" value="1"/>
</dbReference>
<accession>A0A917I1P7</accession>
<dbReference type="SMART" id="SM00448">
    <property type="entry name" value="REC"/>
    <property type="match status" value="1"/>
</dbReference>
<dbReference type="InterPro" id="IPR052893">
    <property type="entry name" value="TCS_response_regulator"/>
</dbReference>
<dbReference type="AlphaFoldDB" id="A0A917I1P7"/>
<reference evidence="3" key="2">
    <citation type="submission" date="2020-09" db="EMBL/GenBank/DDBJ databases">
        <authorList>
            <person name="Sun Q."/>
            <person name="Zhou Y."/>
        </authorList>
    </citation>
    <scope>NUCLEOTIDE SEQUENCE</scope>
    <source>
        <strain evidence="3">CGMCC 1.15763</strain>
    </source>
</reference>
<dbReference type="EMBL" id="BMJW01000002">
    <property type="protein sequence ID" value="GGH01359.1"/>
    <property type="molecule type" value="Genomic_DNA"/>
</dbReference>
<reference evidence="3" key="1">
    <citation type="journal article" date="2014" name="Int. J. Syst. Evol. Microbiol.">
        <title>Complete genome sequence of Corynebacterium casei LMG S-19264T (=DSM 44701T), isolated from a smear-ripened cheese.</title>
        <authorList>
            <consortium name="US DOE Joint Genome Institute (JGI-PGF)"/>
            <person name="Walter F."/>
            <person name="Albersmeier A."/>
            <person name="Kalinowski J."/>
            <person name="Ruckert C."/>
        </authorList>
    </citation>
    <scope>NUCLEOTIDE SEQUENCE</scope>
    <source>
        <strain evidence="3">CGMCC 1.15763</strain>
    </source>
</reference>
<keyword evidence="1" id="KW-0597">Phosphoprotein</keyword>
<dbReference type="PANTHER" id="PTHR44520">
    <property type="entry name" value="RESPONSE REGULATOR RCP1-RELATED"/>
    <property type="match status" value="1"/>
</dbReference>
<feature type="domain" description="Response regulatory" evidence="2">
    <location>
        <begin position="6"/>
        <end position="133"/>
    </location>
</feature>
<dbReference type="InterPro" id="IPR001789">
    <property type="entry name" value="Sig_transdc_resp-reg_receiver"/>
</dbReference>
<dbReference type="Gene3D" id="3.40.50.2300">
    <property type="match status" value="1"/>
</dbReference>
<dbReference type="Pfam" id="PF00072">
    <property type="entry name" value="Response_reg"/>
    <property type="match status" value="1"/>
</dbReference>
<evidence type="ECO:0000256" key="1">
    <source>
        <dbReference type="PROSITE-ProRule" id="PRU00169"/>
    </source>
</evidence>
<dbReference type="InterPro" id="IPR011006">
    <property type="entry name" value="CheY-like_superfamily"/>
</dbReference>
<comment type="caution">
    <text evidence="3">The sequence shown here is derived from an EMBL/GenBank/DDBJ whole genome shotgun (WGS) entry which is preliminary data.</text>
</comment>
<dbReference type="SUPFAM" id="SSF52172">
    <property type="entry name" value="CheY-like"/>
    <property type="match status" value="1"/>
</dbReference>
<name>A0A917I1P7_9FLAO</name>
<organism evidence="3 4">
    <name type="scientific">Polaribacter pacificus</name>
    <dbReference type="NCBI Taxonomy" id="1775173"/>
    <lineage>
        <taxon>Bacteria</taxon>
        <taxon>Pseudomonadati</taxon>
        <taxon>Bacteroidota</taxon>
        <taxon>Flavobacteriia</taxon>
        <taxon>Flavobacteriales</taxon>
        <taxon>Flavobacteriaceae</taxon>
    </lineage>
</organism>
<gene>
    <name evidence="3" type="ORF">GCM10011416_20090</name>
</gene>
<proteinExistence type="predicted"/>
<evidence type="ECO:0000259" key="2">
    <source>
        <dbReference type="PROSITE" id="PS50110"/>
    </source>
</evidence>